<accession>A0A5B7TTT3</accession>
<dbReference type="EMBL" id="CP040749">
    <property type="protein sequence ID" value="QCX40239.1"/>
    <property type="molecule type" value="Genomic_DNA"/>
</dbReference>
<gene>
    <name evidence="4" type="ORF">FF125_17955</name>
</gene>
<keyword evidence="1" id="KW-0560">Oxidoreductase</keyword>
<dbReference type="Pfam" id="PF01408">
    <property type="entry name" value="GFO_IDH_MocA"/>
    <property type="match status" value="1"/>
</dbReference>
<dbReference type="Proteomes" id="UP000306229">
    <property type="component" value="Chromosome"/>
</dbReference>
<evidence type="ECO:0000313" key="4">
    <source>
        <dbReference type="EMBL" id="QCX40239.1"/>
    </source>
</evidence>
<name>A0A5B7TTT3_9FLAO</name>
<reference evidence="4 5" key="1">
    <citation type="submission" date="2019-05" db="EMBL/GenBank/DDBJ databases">
        <title>Algicella ahnfeltiae gen. nov., sp. nov., a novel marine bacterium of the family Flavobacteriaceae isolated from a red alga.</title>
        <authorList>
            <person name="Nedashkovskaya O.I."/>
            <person name="Kukhlevskiy A.D."/>
            <person name="Kim S.-G."/>
            <person name="Zhukova N.V."/>
            <person name="Mikhailov V.V."/>
        </authorList>
    </citation>
    <scope>NUCLEOTIDE SEQUENCE [LARGE SCALE GENOMIC DNA]</scope>
    <source>
        <strain evidence="4 5">10Alg115</strain>
    </source>
</reference>
<dbReference type="Gene3D" id="3.30.360.10">
    <property type="entry name" value="Dihydrodipicolinate Reductase, domain 2"/>
    <property type="match status" value="1"/>
</dbReference>
<proteinExistence type="predicted"/>
<protein>
    <submittedName>
        <fullName evidence="4">Gfo/Idh/MocA family oxidoreductase</fullName>
    </submittedName>
</protein>
<evidence type="ECO:0000256" key="1">
    <source>
        <dbReference type="ARBA" id="ARBA00023002"/>
    </source>
</evidence>
<evidence type="ECO:0000259" key="3">
    <source>
        <dbReference type="Pfam" id="PF22725"/>
    </source>
</evidence>
<dbReference type="InterPro" id="IPR000683">
    <property type="entry name" value="Gfo/Idh/MocA-like_OxRdtase_N"/>
</dbReference>
<dbReference type="Pfam" id="PF22725">
    <property type="entry name" value="GFO_IDH_MocA_C3"/>
    <property type="match status" value="1"/>
</dbReference>
<dbReference type="AlphaFoldDB" id="A0A5B7TTT3"/>
<evidence type="ECO:0000259" key="2">
    <source>
        <dbReference type="Pfam" id="PF01408"/>
    </source>
</evidence>
<dbReference type="InterPro" id="IPR055170">
    <property type="entry name" value="GFO_IDH_MocA-like_dom"/>
</dbReference>
<organism evidence="4 5">
    <name type="scientific">Aureibaculum algae</name>
    <dbReference type="NCBI Taxonomy" id="2584122"/>
    <lineage>
        <taxon>Bacteria</taxon>
        <taxon>Pseudomonadati</taxon>
        <taxon>Bacteroidota</taxon>
        <taxon>Flavobacteriia</taxon>
        <taxon>Flavobacteriales</taxon>
        <taxon>Flavobacteriaceae</taxon>
        <taxon>Aureibaculum</taxon>
    </lineage>
</organism>
<dbReference type="InterPro" id="IPR036291">
    <property type="entry name" value="NAD(P)-bd_dom_sf"/>
</dbReference>
<dbReference type="OrthoDB" id="9795543at2"/>
<evidence type="ECO:0000313" key="5">
    <source>
        <dbReference type="Proteomes" id="UP000306229"/>
    </source>
</evidence>
<dbReference type="Gene3D" id="3.40.50.720">
    <property type="entry name" value="NAD(P)-binding Rossmann-like Domain"/>
    <property type="match status" value="1"/>
</dbReference>
<dbReference type="PANTHER" id="PTHR43818">
    <property type="entry name" value="BCDNA.GH03377"/>
    <property type="match status" value="1"/>
</dbReference>
<dbReference type="SUPFAM" id="SSF55347">
    <property type="entry name" value="Glyceraldehyde-3-phosphate dehydrogenase-like, C-terminal domain"/>
    <property type="match status" value="1"/>
</dbReference>
<sequence>MSNYTKPIKWGIIGCGDVTEYKSGPAYQQTEGFTISAVMRRNTEKAKDYALRHKIDKYYDNADLLINDSNVDAVYIATPPDTHKLYGLKVAMAGKPCCIEKPLAPTYKDSLAIYEAFKAAKTPLFVAYYRRCLPRFTKVKSLLDKNTIGDLRHVSWQLSKPPSSIDLSKADNWRTNPDVAPGGYFDDLASHGLDLFTWLLGNVKKVNGISLNQQGLYKAKDAFTACWLHENNVTGSGFWNFGSSQNVDKVSLWGSKGEIVFSIFNENPIVLNLEGKISEIEIKHPKHVQLHHVESMRNQLFDNVMAPSNGETATHTSWIMDHIVGDLQSF</sequence>
<dbReference type="PANTHER" id="PTHR43818:SF11">
    <property type="entry name" value="BCDNA.GH03377"/>
    <property type="match status" value="1"/>
</dbReference>
<dbReference type="InterPro" id="IPR050463">
    <property type="entry name" value="Gfo/Idh/MocA_oxidrdct_glycsds"/>
</dbReference>
<feature type="domain" description="GFO/IDH/MocA-like oxidoreductase" evidence="3">
    <location>
        <begin position="136"/>
        <end position="259"/>
    </location>
</feature>
<dbReference type="RefSeq" id="WP_138951083.1">
    <property type="nucleotide sequence ID" value="NZ_CP040749.1"/>
</dbReference>
<dbReference type="SUPFAM" id="SSF51735">
    <property type="entry name" value="NAD(P)-binding Rossmann-fold domains"/>
    <property type="match status" value="1"/>
</dbReference>
<dbReference type="KEGG" id="fbe:FF125_17955"/>
<feature type="domain" description="Gfo/Idh/MocA-like oxidoreductase N-terminal" evidence="2">
    <location>
        <begin position="8"/>
        <end position="128"/>
    </location>
</feature>
<dbReference type="GO" id="GO:0000166">
    <property type="term" value="F:nucleotide binding"/>
    <property type="evidence" value="ECO:0007669"/>
    <property type="project" value="InterPro"/>
</dbReference>
<keyword evidence="5" id="KW-1185">Reference proteome</keyword>
<dbReference type="GO" id="GO:0016491">
    <property type="term" value="F:oxidoreductase activity"/>
    <property type="evidence" value="ECO:0007669"/>
    <property type="project" value="UniProtKB-KW"/>
</dbReference>